<evidence type="ECO:0000256" key="2">
    <source>
        <dbReference type="ARBA" id="ARBA00023125"/>
    </source>
</evidence>
<dbReference type="InterPro" id="IPR050109">
    <property type="entry name" value="HTH-type_TetR-like_transc_reg"/>
</dbReference>
<dbReference type="PANTHER" id="PTHR30055:SF234">
    <property type="entry name" value="HTH-TYPE TRANSCRIPTIONAL REGULATOR BETI"/>
    <property type="match status" value="1"/>
</dbReference>
<sequence length="194" mass="21184">MAPTRAQVTREHLLMAAERLFLTDGPDTVSVRAICTEAGVNPAAVHYHFGSKDDLVAALLEDRLAPLWADALGGDDLADHTIADLIDLVVDPLVRLRADPVGHLHLQLLTRFVDAHPDAAWTRRWFRLDDWVDLLTPLVPGLDTRAARRRWALAFTLILHRFGGNGPLSDDAIAALRAFVVAGLGAPVVSKELS</sequence>
<dbReference type="PROSITE" id="PS50977">
    <property type="entry name" value="HTH_TETR_2"/>
    <property type="match status" value="1"/>
</dbReference>
<evidence type="ECO:0000313" key="6">
    <source>
        <dbReference type="EMBL" id="AFA71985.1"/>
    </source>
</evidence>
<dbReference type="GO" id="GO:0003700">
    <property type="term" value="F:DNA-binding transcription factor activity"/>
    <property type="evidence" value="ECO:0007669"/>
    <property type="project" value="TreeGrafter"/>
</dbReference>
<dbReference type="Gene3D" id="1.10.357.10">
    <property type="entry name" value="Tetracycline Repressor, domain 2"/>
    <property type="match status" value="1"/>
</dbReference>
<gene>
    <name evidence="6" type="ordered locus">GPOL_c09220</name>
</gene>
<dbReference type="InterPro" id="IPR009057">
    <property type="entry name" value="Homeodomain-like_sf"/>
</dbReference>
<dbReference type="Proteomes" id="UP000009154">
    <property type="component" value="Chromosome"/>
</dbReference>
<evidence type="ECO:0000256" key="1">
    <source>
        <dbReference type="ARBA" id="ARBA00023015"/>
    </source>
</evidence>
<dbReference type="RefSeq" id="WP_014358913.1">
    <property type="nucleotide sequence ID" value="NC_016906.1"/>
</dbReference>
<dbReference type="STRING" id="1112204.GPOL_c09220"/>
<dbReference type="PANTHER" id="PTHR30055">
    <property type="entry name" value="HTH-TYPE TRANSCRIPTIONAL REGULATOR RUTR"/>
    <property type="match status" value="1"/>
</dbReference>
<dbReference type="GO" id="GO:0000976">
    <property type="term" value="F:transcription cis-regulatory region binding"/>
    <property type="evidence" value="ECO:0007669"/>
    <property type="project" value="TreeGrafter"/>
</dbReference>
<dbReference type="SUPFAM" id="SSF46689">
    <property type="entry name" value="Homeodomain-like"/>
    <property type="match status" value="1"/>
</dbReference>
<evidence type="ECO:0000256" key="3">
    <source>
        <dbReference type="ARBA" id="ARBA00023163"/>
    </source>
</evidence>
<accession>H6MZJ8</accession>
<feature type="DNA-binding region" description="H-T-H motif" evidence="4">
    <location>
        <begin position="30"/>
        <end position="49"/>
    </location>
</feature>
<keyword evidence="2 4" id="KW-0238">DNA-binding</keyword>
<dbReference type="EMBL" id="CP003119">
    <property type="protein sequence ID" value="AFA71985.1"/>
    <property type="molecule type" value="Genomic_DNA"/>
</dbReference>
<keyword evidence="7" id="KW-1185">Reference proteome</keyword>
<keyword evidence="3" id="KW-0804">Transcription</keyword>
<dbReference type="InterPro" id="IPR023772">
    <property type="entry name" value="DNA-bd_HTH_TetR-type_CS"/>
</dbReference>
<feature type="domain" description="HTH tetR-type" evidence="5">
    <location>
        <begin position="7"/>
        <end position="67"/>
    </location>
</feature>
<organism evidence="6 7">
    <name type="scientific">Gordonia polyisoprenivorans (strain DSM 44266 / VH2)</name>
    <dbReference type="NCBI Taxonomy" id="1112204"/>
    <lineage>
        <taxon>Bacteria</taxon>
        <taxon>Bacillati</taxon>
        <taxon>Actinomycetota</taxon>
        <taxon>Actinomycetes</taxon>
        <taxon>Mycobacteriales</taxon>
        <taxon>Gordoniaceae</taxon>
        <taxon>Gordonia</taxon>
    </lineage>
</organism>
<reference evidence="6 7" key="1">
    <citation type="journal article" date="2012" name="Appl. Environ. Microbiol.">
        <title>Involvement of two latex-clearing proteins during rubber degradation and insights into the subsequent degradation pathway revealed by the genome sequence of Gordonia polyisoprenivorans strain VH2.</title>
        <authorList>
            <person name="Hiessl S."/>
            <person name="Schuldes J."/>
            <person name="Thurmer A."/>
            <person name="Halbsguth T."/>
            <person name="Broker D."/>
            <person name="Angelov A."/>
            <person name="Liebl W."/>
            <person name="Daniel R."/>
            <person name="Steinbuchel A."/>
        </authorList>
    </citation>
    <scope>NUCLEOTIDE SEQUENCE [LARGE SCALE GENOMIC DNA]</scope>
    <source>
        <strain evidence="7">DSM 44266 / VH2</strain>
    </source>
</reference>
<dbReference type="HOGENOM" id="CLU_069356_19_2_11"/>
<dbReference type="PRINTS" id="PR00455">
    <property type="entry name" value="HTHTETR"/>
</dbReference>
<dbReference type="PROSITE" id="PS01081">
    <property type="entry name" value="HTH_TETR_1"/>
    <property type="match status" value="1"/>
</dbReference>
<name>H6MZJ8_GORPV</name>
<dbReference type="AlphaFoldDB" id="H6MZJ8"/>
<dbReference type="GeneID" id="90158007"/>
<evidence type="ECO:0000259" key="5">
    <source>
        <dbReference type="PROSITE" id="PS50977"/>
    </source>
</evidence>
<evidence type="ECO:0000256" key="4">
    <source>
        <dbReference type="PROSITE-ProRule" id="PRU00335"/>
    </source>
</evidence>
<proteinExistence type="predicted"/>
<dbReference type="Pfam" id="PF00440">
    <property type="entry name" value="TetR_N"/>
    <property type="match status" value="1"/>
</dbReference>
<keyword evidence="1" id="KW-0805">Transcription regulation</keyword>
<dbReference type="KEGG" id="gpo:GPOL_c09220"/>
<evidence type="ECO:0000313" key="7">
    <source>
        <dbReference type="Proteomes" id="UP000009154"/>
    </source>
</evidence>
<protein>
    <submittedName>
        <fullName evidence="6">Putative transcriptional regulator, TetR family</fullName>
    </submittedName>
</protein>
<dbReference type="InterPro" id="IPR001647">
    <property type="entry name" value="HTH_TetR"/>
</dbReference>
<dbReference type="eggNOG" id="COG1309">
    <property type="taxonomic scope" value="Bacteria"/>
</dbReference>